<dbReference type="InterPro" id="IPR005162">
    <property type="entry name" value="Retrotrans_gag_dom"/>
</dbReference>
<proteinExistence type="predicted"/>
<keyword evidence="1" id="KW-0863">Zinc-finger</keyword>
<dbReference type="GO" id="GO:0008270">
    <property type="term" value="F:zinc ion binding"/>
    <property type="evidence" value="ECO:0007669"/>
    <property type="project" value="UniProtKB-KW"/>
</dbReference>
<feature type="domain" description="CCHC-type" evidence="2">
    <location>
        <begin position="448"/>
        <end position="462"/>
    </location>
</feature>
<dbReference type="GO" id="GO:0003676">
    <property type="term" value="F:nucleic acid binding"/>
    <property type="evidence" value="ECO:0007669"/>
    <property type="project" value="InterPro"/>
</dbReference>
<dbReference type="EMBL" id="JALNTZ010000001">
    <property type="protein sequence ID" value="KAJ3665585.1"/>
    <property type="molecule type" value="Genomic_DNA"/>
</dbReference>
<dbReference type="InterPro" id="IPR036875">
    <property type="entry name" value="Znf_CCHC_sf"/>
</dbReference>
<dbReference type="AlphaFoldDB" id="A0AA38MNZ8"/>
<comment type="caution">
    <text evidence="3">The sequence shown here is derived from an EMBL/GenBank/DDBJ whole genome shotgun (WGS) entry which is preliminary data.</text>
</comment>
<dbReference type="InterPro" id="IPR001878">
    <property type="entry name" value="Znf_CCHC"/>
</dbReference>
<sequence>MSTTKLNPNRLIKDELVYELMIRGVSSSGNVEDDRRLLREAYHLGYAIKNIHLEPQVELMLCKNKLEELLSRILTFKVANRTNDFDSIYTRLQHVLGRLRRLEVEPVLQGKYEELHRTCLELMSRLRDVYEGSEETEQAEILLDDADKGGQPAGTSSPKVIEDLQKRVDEKIADLSTSSIRERLEDLTFEPRVSLPPVAPVLPDALRQSELIGKLGLKFDGESTSLAAFIQRAEELCEARNILKEQLFKSAADILSGDALNFWRANKRRYRNWEDLVTGLKMAFQPYNYATRLWTEIRERTQHPSESVVSYISVMEELFARLPEIPSESTRLEIIRPNLLPYLQFELALKPVTTIEELMIYGRNLEEGRAVAARYKLPPPVSSQSLEPDLAFKKNRIRQQVSWYTGLPTTGVTNASTRVSPVVTQQTSNTLASKQFSEKRDATQMKIRCWNCDQVGHRAPSCTAPETLYCHKCGKKGVSMWRCPTCSNKNKAKPQQSGNFRANST</sequence>
<protein>
    <recommendedName>
        <fullName evidence="2">CCHC-type domain-containing protein</fullName>
    </recommendedName>
</protein>
<dbReference type="SUPFAM" id="SSF57756">
    <property type="entry name" value="Retrovirus zinc finger-like domains"/>
    <property type="match status" value="1"/>
</dbReference>
<evidence type="ECO:0000259" key="2">
    <source>
        <dbReference type="PROSITE" id="PS50158"/>
    </source>
</evidence>
<organism evidence="3 4">
    <name type="scientific">Zophobas morio</name>
    <dbReference type="NCBI Taxonomy" id="2755281"/>
    <lineage>
        <taxon>Eukaryota</taxon>
        <taxon>Metazoa</taxon>
        <taxon>Ecdysozoa</taxon>
        <taxon>Arthropoda</taxon>
        <taxon>Hexapoda</taxon>
        <taxon>Insecta</taxon>
        <taxon>Pterygota</taxon>
        <taxon>Neoptera</taxon>
        <taxon>Endopterygota</taxon>
        <taxon>Coleoptera</taxon>
        <taxon>Polyphaga</taxon>
        <taxon>Cucujiformia</taxon>
        <taxon>Tenebrionidae</taxon>
        <taxon>Zophobas</taxon>
    </lineage>
</organism>
<name>A0AA38MNZ8_9CUCU</name>
<gene>
    <name evidence="3" type="ORF">Zmor_001076</name>
</gene>
<keyword evidence="4" id="KW-1185">Reference proteome</keyword>
<dbReference type="Pfam" id="PF03732">
    <property type="entry name" value="Retrotrans_gag"/>
    <property type="match status" value="1"/>
</dbReference>
<dbReference type="Proteomes" id="UP001168821">
    <property type="component" value="Unassembled WGS sequence"/>
</dbReference>
<dbReference type="Gene3D" id="4.10.60.10">
    <property type="entry name" value="Zinc finger, CCHC-type"/>
    <property type="match status" value="1"/>
</dbReference>
<keyword evidence="1" id="KW-0479">Metal-binding</keyword>
<reference evidence="3" key="1">
    <citation type="journal article" date="2023" name="G3 (Bethesda)">
        <title>Whole genome assemblies of Zophobas morio and Tenebrio molitor.</title>
        <authorList>
            <person name="Kaur S."/>
            <person name="Stinson S.A."/>
            <person name="diCenzo G.C."/>
        </authorList>
    </citation>
    <scope>NUCLEOTIDE SEQUENCE</scope>
    <source>
        <strain evidence="3">QUZm001</strain>
    </source>
</reference>
<evidence type="ECO:0000313" key="4">
    <source>
        <dbReference type="Proteomes" id="UP001168821"/>
    </source>
</evidence>
<accession>A0AA38MNZ8</accession>
<evidence type="ECO:0000313" key="3">
    <source>
        <dbReference type="EMBL" id="KAJ3665585.1"/>
    </source>
</evidence>
<dbReference type="PROSITE" id="PS50158">
    <property type="entry name" value="ZF_CCHC"/>
    <property type="match status" value="1"/>
</dbReference>
<evidence type="ECO:0000256" key="1">
    <source>
        <dbReference type="PROSITE-ProRule" id="PRU00047"/>
    </source>
</evidence>
<dbReference type="SMART" id="SM00343">
    <property type="entry name" value="ZnF_C2HC"/>
    <property type="match status" value="2"/>
</dbReference>
<keyword evidence="1" id="KW-0862">Zinc</keyword>